<dbReference type="SMART" id="SM00595">
    <property type="entry name" value="MADF"/>
    <property type="match status" value="1"/>
</dbReference>
<dbReference type="GO" id="GO:0005634">
    <property type="term" value="C:nucleus"/>
    <property type="evidence" value="ECO:0007669"/>
    <property type="project" value="TreeGrafter"/>
</dbReference>
<dbReference type="EMBL" id="LR899012">
    <property type="protein sequence ID" value="CAD7089001.1"/>
    <property type="molecule type" value="Genomic_DNA"/>
</dbReference>
<dbReference type="InterPro" id="IPR006578">
    <property type="entry name" value="MADF-dom"/>
</dbReference>
<evidence type="ECO:0000313" key="3">
    <source>
        <dbReference type="Proteomes" id="UP000594454"/>
    </source>
</evidence>
<keyword evidence="3" id="KW-1185">Reference proteome</keyword>
<accession>A0A7R8UYQ1</accession>
<dbReference type="Proteomes" id="UP000594454">
    <property type="component" value="Chromosome 4"/>
</dbReference>
<organism evidence="2 3">
    <name type="scientific">Hermetia illucens</name>
    <name type="common">Black soldier fly</name>
    <dbReference type="NCBI Taxonomy" id="343691"/>
    <lineage>
        <taxon>Eukaryota</taxon>
        <taxon>Metazoa</taxon>
        <taxon>Ecdysozoa</taxon>
        <taxon>Arthropoda</taxon>
        <taxon>Hexapoda</taxon>
        <taxon>Insecta</taxon>
        <taxon>Pterygota</taxon>
        <taxon>Neoptera</taxon>
        <taxon>Endopterygota</taxon>
        <taxon>Diptera</taxon>
        <taxon>Brachycera</taxon>
        <taxon>Stratiomyomorpha</taxon>
        <taxon>Stratiomyidae</taxon>
        <taxon>Hermetiinae</taxon>
        <taxon>Hermetia</taxon>
    </lineage>
</organism>
<gene>
    <name evidence="2" type="ORF">HERILL_LOCUS11584</name>
</gene>
<dbReference type="OrthoDB" id="6081971at2759"/>
<sequence length="204" mass="23679">MEDSLIKLVKSREVLYNKAHQRYFDAKYKNAIWREIGDTLNRSRDEVKKRWKHLRGTFVKKMKISPTGSSPECQSWPYFESMLFLKAFLRPRRTQCSEISFDADTLISPVKYEEEILEKNDSVSSIYAEMIAPPPPKKKSTMSTTLAAIENAALAIKEKVQTEDNDSIIYKTIGVLMGEIPAHNRDAAREELFNFVFELKRKYS</sequence>
<dbReference type="Pfam" id="PF10545">
    <property type="entry name" value="MADF_DNA_bdg"/>
    <property type="match status" value="1"/>
</dbReference>
<dbReference type="AlphaFoldDB" id="A0A7R8UYQ1"/>
<dbReference type="GO" id="GO:0006357">
    <property type="term" value="P:regulation of transcription by RNA polymerase II"/>
    <property type="evidence" value="ECO:0007669"/>
    <property type="project" value="TreeGrafter"/>
</dbReference>
<reference evidence="2 3" key="1">
    <citation type="submission" date="2020-11" db="EMBL/GenBank/DDBJ databases">
        <authorList>
            <person name="Wallbank WR R."/>
            <person name="Pardo Diaz C."/>
            <person name="Kozak K."/>
            <person name="Martin S."/>
            <person name="Jiggins C."/>
            <person name="Moest M."/>
            <person name="Warren A I."/>
            <person name="Generalovic N T."/>
            <person name="Byers J.R.P. K."/>
            <person name="Montejo-Kovacevich G."/>
            <person name="Yen C E."/>
        </authorList>
    </citation>
    <scope>NUCLEOTIDE SEQUENCE [LARGE SCALE GENOMIC DNA]</scope>
</reference>
<evidence type="ECO:0000259" key="1">
    <source>
        <dbReference type="PROSITE" id="PS51029"/>
    </source>
</evidence>
<dbReference type="GO" id="GO:0005667">
    <property type="term" value="C:transcription regulator complex"/>
    <property type="evidence" value="ECO:0007669"/>
    <property type="project" value="TreeGrafter"/>
</dbReference>
<name>A0A7R8UYQ1_HERIL</name>
<dbReference type="InterPro" id="IPR039353">
    <property type="entry name" value="TF_Adf1"/>
</dbReference>
<proteinExistence type="predicted"/>
<evidence type="ECO:0000313" key="2">
    <source>
        <dbReference type="EMBL" id="CAD7089001.1"/>
    </source>
</evidence>
<dbReference type="PANTHER" id="PTHR12243:SF69">
    <property type="entry name" value="SI:CH73-59F11.3"/>
    <property type="match status" value="1"/>
</dbReference>
<dbReference type="PANTHER" id="PTHR12243">
    <property type="entry name" value="MADF DOMAIN TRANSCRIPTION FACTOR"/>
    <property type="match status" value="1"/>
</dbReference>
<dbReference type="PROSITE" id="PS51029">
    <property type="entry name" value="MADF"/>
    <property type="match status" value="1"/>
</dbReference>
<feature type="domain" description="MADF" evidence="1">
    <location>
        <begin position="4"/>
        <end position="90"/>
    </location>
</feature>
<protein>
    <recommendedName>
        <fullName evidence="1">MADF domain-containing protein</fullName>
    </recommendedName>
</protein>
<dbReference type="InParanoid" id="A0A7R8UYQ1"/>